<evidence type="ECO:0000256" key="5">
    <source>
        <dbReference type="ARBA" id="ARBA00022448"/>
    </source>
</evidence>
<gene>
    <name evidence="15" type="ORF">PYX00_002573</name>
</gene>
<evidence type="ECO:0000256" key="7">
    <source>
        <dbReference type="ARBA" id="ARBA00022792"/>
    </source>
</evidence>
<evidence type="ECO:0000256" key="11">
    <source>
        <dbReference type="ARBA" id="ARBA00031441"/>
    </source>
</evidence>
<evidence type="ECO:0000256" key="10">
    <source>
        <dbReference type="ARBA" id="ARBA00023136"/>
    </source>
</evidence>
<evidence type="ECO:0000256" key="9">
    <source>
        <dbReference type="ARBA" id="ARBA00023128"/>
    </source>
</evidence>
<organism evidence="15">
    <name type="scientific">Menopon gallinae</name>
    <name type="common">poultry shaft louse</name>
    <dbReference type="NCBI Taxonomy" id="328185"/>
    <lineage>
        <taxon>Eukaryota</taxon>
        <taxon>Metazoa</taxon>
        <taxon>Ecdysozoa</taxon>
        <taxon>Arthropoda</taxon>
        <taxon>Hexapoda</taxon>
        <taxon>Insecta</taxon>
        <taxon>Pterygota</taxon>
        <taxon>Neoptera</taxon>
        <taxon>Paraneoptera</taxon>
        <taxon>Psocodea</taxon>
        <taxon>Troctomorpha</taxon>
        <taxon>Phthiraptera</taxon>
        <taxon>Amblycera</taxon>
        <taxon>Menoponidae</taxon>
        <taxon>Menopon</taxon>
    </lineage>
</organism>
<dbReference type="SUPFAM" id="SSF52833">
    <property type="entry name" value="Thioredoxin-like"/>
    <property type="match status" value="1"/>
</dbReference>
<comment type="caution">
    <text evidence="15">The sequence shown here is derived from an EMBL/GenBank/DDBJ whole genome shotgun (WGS) entry which is preliminary data.</text>
</comment>
<reference evidence="15" key="1">
    <citation type="journal article" date="2024" name="Gigascience">
        <title>Chromosome-level genome of the poultry shaft louse Menopon gallinae provides insight into the host-switching and adaptive evolution of parasitic lice.</title>
        <authorList>
            <person name="Xu Y."/>
            <person name="Ma L."/>
            <person name="Liu S."/>
            <person name="Liang Y."/>
            <person name="Liu Q."/>
            <person name="He Z."/>
            <person name="Tian L."/>
            <person name="Duan Y."/>
            <person name="Cai W."/>
            <person name="Li H."/>
            <person name="Song F."/>
        </authorList>
    </citation>
    <scope>NUCLEOTIDE SEQUENCE</scope>
    <source>
        <strain evidence="15">Cailab_2023a</strain>
    </source>
</reference>
<comment type="function">
    <text evidence="1">Accessory subunit of the mitochondrial membrane respiratory chain NADH dehydrogenase (Complex I), that is believed not to be involved in catalysis. Complex I functions in the transfer of electrons from NADH to the respiratory chain. The immediate electron acceptor for the enzyme is believed to be ubiquinone.</text>
</comment>
<evidence type="ECO:0000256" key="8">
    <source>
        <dbReference type="ARBA" id="ARBA00022982"/>
    </source>
</evidence>
<comment type="similarity">
    <text evidence="3">Belongs to the complex I NDUFA2 subunit family.</text>
</comment>
<evidence type="ECO:0000256" key="3">
    <source>
        <dbReference type="ARBA" id="ARBA00008939"/>
    </source>
</evidence>
<evidence type="ECO:0000256" key="12">
    <source>
        <dbReference type="ARBA" id="ARBA00032513"/>
    </source>
</evidence>
<feature type="domain" description="Ribosomal protein/NADH dehydrogenase" evidence="14">
    <location>
        <begin position="20"/>
        <end position="93"/>
    </location>
</feature>
<evidence type="ECO:0000256" key="4">
    <source>
        <dbReference type="ARBA" id="ARBA00016394"/>
    </source>
</evidence>
<dbReference type="Gene3D" id="3.40.30.10">
    <property type="entry name" value="Glutaredoxin"/>
    <property type="match status" value="1"/>
</dbReference>
<evidence type="ECO:0000256" key="13">
    <source>
        <dbReference type="PIRSR" id="PIRSR005822-1"/>
    </source>
</evidence>
<keyword evidence="8" id="KW-0249">Electron transport</keyword>
<keyword evidence="9" id="KW-0496">Mitochondrion</keyword>
<dbReference type="PANTHER" id="PTHR12878">
    <property type="entry name" value="NADH-UBIQUINONE OXIDOREDUCTASE B8 SUBUNIT"/>
    <property type="match status" value="1"/>
</dbReference>
<dbReference type="GO" id="GO:0005743">
    <property type="term" value="C:mitochondrial inner membrane"/>
    <property type="evidence" value="ECO:0007669"/>
    <property type="project" value="UniProtKB-SubCell"/>
</dbReference>
<evidence type="ECO:0000256" key="2">
    <source>
        <dbReference type="ARBA" id="ARBA00004443"/>
    </source>
</evidence>
<dbReference type="InterPro" id="IPR007741">
    <property type="entry name" value="Ribosomal_mL43/mS25/NADH_DH"/>
</dbReference>
<comment type="subcellular location">
    <subcellularLocation>
        <location evidence="2">Mitochondrion inner membrane</location>
        <topology evidence="2">Peripheral membrane protein</topology>
        <orientation evidence="2">Matrix side</orientation>
    </subcellularLocation>
</comment>
<protein>
    <recommendedName>
        <fullName evidence="4">NADH dehydrogenase [ubiquinone] 1 alpha subcomplex subunit 2</fullName>
    </recommendedName>
    <alternativeName>
        <fullName evidence="11">Complex I-B8</fullName>
    </alternativeName>
    <alternativeName>
        <fullName evidence="12">NADH-ubiquinone oxidoreductase B8 subunit</fullName>
    </alternativeName>
</protein>
<dbReference type="EMBL" id="JARGDH010000001">
    <property type="protein sequence ID" value="KAL0281651.1"/>
    <property type="molecule type" value="Genomic_DNA"/>
</dbReference>
<dbReference type="InterPro" id="IPR016464">
    <property type="entry name" value="NADH_Ub_cplx-1_asu_su-2"/>
</dbReference>
<feature type="disulfide bond" description="Redox-active" evidence="13">
    <location>
        <begin position="19"/>
        <end position="53"/>
    </location>
</feature>
<proteinExistence type="inferred from homology"/>
<evidence type="ECO:0000313" key="15">
    <source>
        <dbReference type="EMBL" id="KAL0281651.1"/>
    </source>
</evidence>
<keyword evidence="5" id="KW-0813">Transport</keyword>
<dbReference type="SMART" id="SM00916">
    <property type="entry name" value="L51_S25_CI-B8"/>
    <property type="match status" value="1"/>
</dbReference>
<sequence length="93" mass="10605">MSRVIKFAPQLRELRIHLCQNGETSKGVRDFISNHYISLKQNNPSCPILVRECMGVQPRLWARYDGGRENSVVLANLKAEDVLRQVELLTVKG</sequence>
<accession>A0AAW2IIN0</accession>
<dbReference type="InterPro" id="IPR036249">
    <property type="entry name" value="Thioredoxin-like_sf"/>
</dbReference>
<keyword evidence="10" id="KW-0472">Membrane</keyword>
<dbReference type="Pfam" id="PF05047">
    <property type="entry name" value="L51_S25_CI-B8"/>
    <property type="match status" value="1"/>
</dbReference>
<dbReference type="AlphaFoldDB" id="A0AAW2IIN0"/>
<evidence type="ECO:0000256" key="1">
    <source>
        <dbReference type="ARBA" id="ARBA00003195"/>
    </source>
</evidence>
<evidence type="ECO:0000259" key="14">
    <source>
        <dbReference type="SMART" id="SM00916"/>
    </source>
</evidence>
<dbReference type="PIRSF" id="PIRSF005822">
    <property type="entry name" value="NDUA2"/>
    <property type="match status" value="1"/>
</dbReference>
<keyword evidence="13" id="KW-1015">Disulfide bond</keyword>
<name>A0AAW2IIN0_9NEOP</name>
<keyword evidence="6" id="KW-0679">Respiratory chain</keyword>
<evidence type="ECO:0000256" key="6">
    <source>
        <dbReference type="ARBA" id="ARBA00022660"/>
    </source>
</evidence>
<dbReference type="PANTHER" id="PTHR12878:SF0">
    <property type="entry name" value="NADH DEHYDROGENASE [UBIQUINONE] 1 ALPHA SUBCOMPLEX SUBUNIT 2"/>
    <property type="match status" value="1"/>
</dbReference>
<keyword evidence="7" id="KW-0999">Mitochondrion inner membrane</keyword>